<evidence type="ECO:0000256" key="1">
    <source>
        <dbReference type="SAM" id="Phobius"/>
    </source>
</evidence>
<sequence>MAAAFLWALPLLWPHGETRVSAVLVYLFVTWGLSVLASAALARALRRAERDTDTDG</sequence>
<proteinExistence type="predicted"/>
<evidence type="ECO:0000313" key="2">
    <source>
        <dbReference type="EMBL" id="GAD57212.1"/>
    </source>
</evidence>
<dbReference type="AlphaFoldDB" id="U2Z825"/>
<reference evidence="2" key="1">
    <citation type="journal article" date="2013" name="Genome Announc.">
        <title>Draft Genome Sequence of Loktanella cinnabarina LL-001T, Isolated from Deep-Sea Floor Sediment.</title>
        <authorList>
            <person name="Nishi S."/>
            <person name="Tsubouchi T."/>
            <person name="Takaki Y."/>
            <person name="Koyanagi R."/>
            <person name="Satoh N."/>
            <person name="Maruyama T."/>
            <person name="Hatada Y."/>
        </authorList>
    </citation>
    <scope>NUCLEOTIDE SEQUENCE [LARGE SCALE GENOMIC DNA]</scope>
    <source>
        <strain evidence="2">LL-001</strain>
    </source>
</reference>
<accession>U2Z825</accession>
<dbReference type="STRING" id="1337093.MBELCI_3264"/>
<comment type="caution">
    <text evidence="2">The sequence shown here is derived from an EMBL/GenBank/DDBJ whole genome shotgun (WGS) entry which is preliminary data.</text>
</comment>
<dbReference type="Proteomes" id="UP000016566">
    <property type="component" value="Unassembled WGS sequence"/>
</dbReference>
<keyword evidence="1" id="KW-0472">Membrane</keyword>
<protein>
    <submittedName>
        <fullName evidence="2">Uncharacterized protein</fullName>
    </submittedName>
</protein>
<dbReference type="EMBL" id="BATB01000069">
    <property type="protein sequence ID" value="GAD57212.1"/>
    <property type="molecule type" value="Genomic_DNA"/>
</dbReference>
<organism evidence="2 3">
    <name type="scientific">Limimaricola cinnabarinus LL-001</name>
    <dbReference type="NCBI Taxonomy" id="1337093"/>
    <lineage>
        <taxon>Bacteria</taxon>
        <taxon>Pseudomonadati</taxon>
        <taxon>Pseudomonadota</taxon>
        <taxon>Alphaproteobacteria</taxon>
        <taxon>Rhodobacterales</taxon>
        <taxon>Paracoccaceae</taxon>
        <taxon>Limimaricola</taxon>
    </lineage>
</organism>
<evidence type="ECO:0000313" key="3">
    <source>
        <dbReference type="Proteomes" id="UP000016566"/>
    </source>
</evidence>
<gene>
    <name evidence="2" type="ORF">MBELCI_3264</name>
</gene>
<feature type="transmembrane region" description="Helical" evidence="1">
    <location>
        <begin position="24"/>
        <end position="42"/>
    </location>
</feature>
<keyword evidence="3" id="KW-1185">Reference proteome</keyword>
<keyword evidence="1" id="KW-0812">Transmembrane</keyword>
<keyword evidence="1" id="KW-1133">Transmembrane helix</keyword>
<name>U2Z825_9RHOB</name>